<evidence type="ECO:0000313" key="1">
    <source>
        <dbReference type="EMBL" id="SDX47964.1"/>
    </source>
</evidence>
<dbReference type="RefSeq" id="WP_091332041.1">
    <property type="nucleotide sequence ID" value="NZ_FNOW01000004.1"/>
</dbReference>
<dbReference type="Pfam" id="PF07927">
    <property type="entry name" value="HicA_toxin"/>
    <property type="match status" value="1"/>
</dbReference>
<keyword evidence="2" id="KW-1185">Reference proteome</keyword>
<dbReference type="EMBL" id="FNOW01000004">
    <property type="protein sequence ID" value="SDX47964.1"/>
    <property type="molecule type" value="Genomic_DNA"/>
</dbReference>
<gene>
    <name evidence="1" type="ORF">SAMN05421644_10492</name>
</gene>
<protein>
    <submittedName>
        <fullName evidence="1">HicA toxin of toxin-antitoxin</fullName>
    </submittedName>
</protein>
<name>A0A1H3C2X2_ALLWA</name>
<dbReference type="Proteomes" id="UP000198672">
    <property type="component" value="Unassembled WGS sequence"/>
</dbReference>
<reference evidence="2" key="1">
    <citation type="submission" date="2016-10" db="EMBL/GenBank/DDBJ databases">
        <authorList>
            <person name="Varghese N."/>
            <person name="Submissions S."/>
        </authorList>
    </citation>
    <scope>NUCLEOTIDE SEQUENCE [LARGE SCALE GENOMIC DNA]</scope>
    <source>
        <strain evidence="2">DSM 173</strain>
    </source>
</reference>
<accession>A0A1H3C2X2</accession>
<dbReference type="STRING" id="61595.SAMN05421644_10492"/>
<evidence type="ECO:0000313" key="2">
    <source>
        <dbReference type="Proteomes" id="UP000198672"/>
    </source>
</evidence>
<proteinExistence type="predicted"/>
<organism evidence="1 2">
    <name type="scientific">Allochromatium warmingii</name>
    <name type="common">Chromatium warmingii</name>
    <dbReference type="NCBI Taxonomy" id="61595"/>
    <lineage>
        <taxon>Bacteria</taxon>
        <taxon>Pseudomonadati</taxon>
        <taxon>Pseudomonadota</taxon>
        <taxon>Gammaproteobacteria</taxon>
        <taxon>Chromatiales</taxon>
        <taxon>Chromatiaceae</taxon>
        <taxon>Allochromatium</taxon>
    </lineage>
</organism>
<sequence>MNSTQRKTLAAIFANPVNGNLPWRRIESLFMALGADRDEGSGSAVTFFLNGQRADFHRPHPHQDALKYRIKAAREFLQNAGIQPP</sequence>
<dbReference type="GO" id="GO:0003729">
    <property type="term" value="F:mRNA binding"/>
    <property type="evidence" value="ECO:0007669"/>
    <property type="project" value="InterPro"/>
</dbReference>
<dbReference type="OrthoDB" id="73001at2"/>
<dbReference type="AlphaFoldDB" id="A0A1H3C2X2"/>
<dbReference type="InterPro" id="IPR012933">
    <property type="entry name" value="HicA_mRNA_interferase"/>
</dbReference>